<proteinExistence type="predicted"/>
<evidence type="ECO:0000256" key="1">
    <source>
        <dbReference type="SAM" id="MobiDB-lite"/>
    </source>
</evidence>
<evidence type="ECO:0000313" key="2">
    <source>
        <dbReference type="EMBL" id="PTB36653.1"/>
    </source>
</evidence>
<sequence length="200" mass="21199">MTGKRQFMRANGTGAIGQVPSLLEDYLPSSVPSSLCRQIIFDRVYGSAQHTLISMQPLRSPRSYCRSLFPGMGALRVAIVPNGIALSSARRSPGGPARGPEQGPGPANSAVAHLQLAVNTSKLRDAMPSIHPDGGRGRELVCSSSTGPGTHRHCESGCCRYWDFAALGRLGGTRQFVSSLPRGRLMERDSGPGQTVIIGS</sequence>
<dbReference type="Proteomes" id="UP000240493">
    <property type="component" value="Unassembled WGS sequence"/>
</dbReference>
<dbReference type="EMBL" id="KZ679270">
    <property type="protein sequence ID" value="PTB36653.1"/>
    <property type="molecule type" value="Genomic_DNA"/>
</dbReference>
<protein>
    <submittedName>
        <fullName evidence="2">Uncharacterized protein</fullName>
    </submittedName>
</protein>
<name>A0A2T3YVQ6_TRIA4</name>
<accession>A0A2T3YVQ6</accession>
<keyword evidence="3" id="KW-1185">Reference proteome</keyword>
<feature type="region of interest" description="Disordered" evidence="1">
    <location>
        <begin position="89"/>
        <end position="108"/>
    </location>
</feature>
<evidence type="ECO:0000313" key="3">
    <source>
        <dbReference type="Proteomes" id="UP000240493"/>
    </source>
</evidence>
<dbReference type="AlphaFoldDB" id="A0A2T3YVQ6"/>
<gene>
    <name evidence="2" type="ORF">M441DRAFT_51363</name>
</gene>
<organism evidence="2 3">
    <name type="scientific">Trichoderma asperellum (strain ATCC 204424 / CBS 433.97 / NBRC 101777)</name>
    <dbReference type="NCBI Taxonomy" id="1042311"/>
    <lineage>
        <taxon>Eukaryota</taxon>
        <taxon>Fungi</taxon>
        <taxon>Dikarya</taxon>
        <taxon>Ascomycota</taxon>
        <taxon>Pezizomycotina</taxon>
        <taxon>Sordariomycetes</taxon>
        <taxon>Hypocreomycetidae</taxon>
        <taxon>Hypocreales</taxon>
        <taxon>Hypocreaceae</taxon>
        <taxon>Trichoderma</taxon>
    </lineage>
</organism>
<reference evidence="2 3" key="1">
    <citation type="submission" date="2016-07" db="EMBL/GenBank/DDBJ databases">
        <title>Multiple horizontal gene transfer events from other fungi enriched the ability of initially mycotrophic Trichoderma (Ascomycota) to feed on dead plant biomass.</title>
        <authorList>
            <consortium name="DOE Joint Genome Institute"/>
            <person name="Aerts A."/>
            <person name="Atanasova L."/>
            <person name="Chenthamara K."/>
            <person name="Zhang J."/>
            <person name="Grujic M."/>
            <person name="Henrissat B."/>
            <person name="Kuo A."/>
            <person name="Salamov A."/>
            <person name="Lipzen A."/>
            <person name="Labutti K."/>
            <person name="Barry K."/>
            <person name="Miao Y."/>
            <person name="Rahimi M.J."/>
            <person name="Shen Q."/>
            <person name="Grigoriev I.V."/>
            <person name="Kubicek C.P."/>
            <person name="Druzhinina I.S."/>
        </authorList>
    </citation>
    <scope>NUCLEOTIDE SEQUENCE [LARGE SCALE GENOMIC DNA]</scope>
    <source>
        <strain evidence="2 3">CBS 433.97</strain>
    </source>
</reference>